<reference evidence="4" key="1">
    <citation type="submission" date="2023-06" db="EMBL/GenBank/DDBJ databases">
        <authorList>
            <person name="Delattre M."/>
        </authorList>
    </citation>
    <scope>NUCLEOTIDE SEQUENCE</scope>
    <source>
        <strain evidence="4">AF72</strain>
    </source>
</reference>
<evidence type="ECO:0000256" key="1">
    <source>
        <dbReference type="SAM" id="Coils"/>
    </source>
</evidence>
<evidence type="ECO:0008006" key="6">
    <source>
        <dbReference type="Google" id="ProtNLM"/>
    </source>
</evidence>
<dbReference type="Proteomes" id="UP001177023">
    <property type="component" value="Unassembled WGS sequence"/>
</dbReference>
<feature type="compositionally biased region" description="Polar residues" evidence="2">
    <location>
        <begin position="106"/>
        <end position="122"/>
    </location>
</feature>
<dbReference type="GO" id="GO:0005525">
    <property type="term" value="F:GTP binding"/>
    <property type="evidence" value="ECO:0007669"/>
    <property type="project" value="InterPro"/>
</dbReference>
<dbReference type="EMBL" id="CATQJA010002665">
    <property type="protein sequence ID" value="CAJ0583633.1"/>
    <property type="molecule type" value="Genomic_DNA"/>
</dbReference>
<evidence type="ECO:0000256" key="2">
    <source>
        <dbReference type="SAM" id="MobiDB-lite"/>
    </source>
</evidence>
<feature type="coiled-coil region" evidence="1">
    <location>
        <begin position="193"/>
        <end position="220"/>
    </location>
</feature>
<dbReference type="AlphaFoldDB" id="A0AA36DCB0"/>
<keyword evidence="5" id="KW-1185">Reference proteome</keyword>
<proteinExistence type="predicted"/>
<dbReference type="PANTHER" id="PTHR14932">
    <property type="entry name" value="RAS GTPASE-RELATED"/>
    <property type="match status" value="1"/>
</dbReference>
<feature type="chain" id="PRO_5041212776" description="FAM192A/Fyv6 N-terminal domain-containing protein" evidence="3">
    <location>
        <begin position="23"/>
        <end position="429"/>
    </location>
</feature>
<dbReference type="GO" id="GO:0005829">
    <property type="term" value="C:cytosol"/>
    <property type="evidence" value="ECO:0007669"/>
    <property type="project" value="TreeGrafter"/>
</dbReference>
<protein>
    <recommendedName>
        <fullName evidence="6">FAM192A/Fyv6 N-terminal domain-containing protein</fullName>
    </recommendedName>
</protein>
<name>A0AA36DCB0_9BILA</name>
<organism evidence="4 5">
    <name type="scientific">Mesorhabditis spiculigera</name>
    <dbReference type="NCBI Taxonomy" id="96644"/>
    <lineage>
        <taxon>Eukaryota</taxon>
        <taxon>Metazoa</taxon>
        <taxon>Ecdysozoa</taxon>
        <taxon>Nematoda</taxon>
        <taxon>Chromadorea</taxon>
        <taxon>Rhabditida</taxon>
        <taxon>Rhabditina</taxon>
        <taxon>Rhabditomorpha</taxon>
        <taxon>Rhabditoidea</taxon>
        <taxon>Rhabditidae</taxon>
        <taxon>Mesorhabditinae</taxon>
        <taxon>Mesorhabditis</taxon>
    </lineage>
</organism>
<feature type="compositionally biased region" description="Basic and acidic residues" evidence="2">
    <location>
        <begin position="396"/>
        <end position="411"/>
    </location>
</feature>
<evidence type="ECO:0000313" key="5">
    <source>
        <dbReference type="Proteomes" id="UP001177023"/>
    </source>
</evidence>
<dbReference type="PANTHER" id="PTHR14932:SF1">
    <property type="entry name" value="RAB-LIKE PROTEIN 6"/>
    <property type="match status" value="1"/>
</dbReference>
<gene>
    <name evidence="4" type="ORF">MSPICULIGERA_LOCUS21705</name>
</gene>
<feature type="non-terminal residue" evidence="4">
    <location>
        <position position="429"/>
    </location>
</feature>
<sequence>MRNAFGLKLIHLFFNIPFLCLQRETLLRQIDTNRQEIISSYEELDLYQETPEANYDSFIEQITQKRRVAAEQQARTGVMAAATGRGPMGGGTMPPGFIPASPVKKPTTSRSPSGQHSPNDGSAASARRHSFEMVDANGIGPESENDEPTYDNIPHRNTAQFRPADSDDEENTMVRRDEDDFEETDDLRARMNLMAVEQTRREKEKELLEAKQDYEARQRELEMPIASNVPTPVAIDVPLPNMSPTSDQLAESPNSLRGKSPALPATTATNFTAEDLDAWLGGGDSNETTSKHNALDESSDEEIGIKIEGKLDDDDDFNPLHTPKIQAEKKKKTTALQLDLSIFPTTPSPVAESDSSEKKKKKKKAVVEEEKSKKKKKAKNPEPDLLGGLMGSAPERVVKPKKPDGDARSALEEFLGGPLSEQDGDYDPL</sequence>
<feature type="compositionally biased region" description="Polar residues" evidence="2">
    <location>
        <begin position="242"/>
        <end position="257"/>
    </location>
</feature>
<feature type="region of interest" description="Disordered" evidence="2">
    <location>
        <begin position="236"/>
        <end position="429"/>
    </location>
</feature>
<keyword evidence="3" id="KW-0732">Signal</keyword>
<accession>A0AA36DCB0</accession>
<dbReference type="InterPro" id="IPR040385">
    <property type="entry name" value="RABL6"/>
</dbReference>
<keyword evidence="1" id="KW-0175">Coiled coil</keyword>
<feature type="region of interest" description="Disordered" evidence="2">
    <location>
        <begin position="82"/>
        <end position="183"/>
    </location>
</feature>
<evidence type="ECO:0000256" key="3">
    <source>
        <dbReference type="SAM" id="SignalP"/>
    </source>
</evidence>
<dbReference type="GO" id="GO:0005634">
    <property type="term" value="C:nucleus"/>
    <property type="evidence" value="ECO:0007669"/>
    <property type="project" value="TreeGrafter"/>
</dbReference>
<evidence type="ECO:0000313" key="4">
    <source>
        <dbReference type="EMBL" id="CAJ0583633.1"/>
    </source>
</evidence>
<feature type="signal peptide" evidence="3">
    <location>
        <begin position="1"/>
        <end position="22"/>
    </location>
</feature>
<comment type="caution">
    <text evidence="4">The sequence shown here is derived from an EMBL/GenBank/DDBJ whole genome shotgun (WGS) entry which is preliminary data.</text>
</comment>